<dbReference type="Gene3D" id="1.10.10.10">
    <property type="entry name" value="Winged helix-like DNA-binding domain superfamily/Winged helix DNA-binding domain"/>
    <property type="match status" value="1"/>
</dbReference>
<dbReference type="SMART" id="SM00895">
    <property type="entry name" value="FCD"/>
    <property type="match status" value="1"/>
</dbReference>
<evidence type="ECO:0000313" key="5">
    <source>
        <dbReference type="EMBL" id="MEN2989635.1"/>
    </source>
</evidence>
<keyword evidence="3" id="KW-0804">Transcription</keyword>
<dbReference type="RefSeq" id="WP_345933193.1">
    <property type="nucleotide sequence ID" value="NZ_JBBKTV010000004.1"/>
</dbReference>
<evidence type="ECO:0000259" key="4">
    <source>
        <dbReference type="PROSITE" id="PS50949"/>
    </source>
</evidence>
<organism evidence="5 6">
    <name type="scientific">Tistrella arctica</name>
    <dbReference type="NCBI Taxonomy" id="3133430"/>
    <lineage>
        <taxon>Bacteria</taxon>
        <taxon>Pseudomonadati</taxon>
        <taxon>Pseudomonadota</taxon>
        <taxon>Alphaproteobacteria</taxon>
        <taxon>Geminicoccales</taxon>
        <taxon>Geminicoccaceae</taxon>
        <taxon>Tistrella</taxon>
    </lineage>
</organism>
<keyword evidence="1" id="KW-0805">Transcription regulation</keyword>
<protein>
    <submittedName>
        <fullName evidence="5">FCD domain-containing protein</fullName>
    </submittedName>
</protein>
<dbReference type="PANTHER" id="PTHR43537:SF20">
    <property type="entry name" value="HTH-TYPE TRANSCRIPTIONAL REPRESSOR GLAR"/>
    <property type="match status" value="1"/>
</dbReference>
<evidence type="ECO:0000256" key="1">
    <source>
        <dbReference type="ARBA" id="ARBA00023015"/>
    </source>
</evidence>
<evidence type="ECO:0000256" key="2">
    <source>
        <dbReference type="ARBA" id="ARBA00023125"/>
    </source>
</evidence>
<dbReference type="InterPro" id="IPR036388">
    <property type="entry name" value="WH-like_DNA-bd_sf"/>
</dbReference>
<dbReference type="InterPro" id="IPR008920">
    <property type="entry name" value="TF_FadR/GntR_C"/>
</dbReference>
<dbReference type="Gene3D" id="1.20.120.530">
    <property type="entry name" value="GntR ligand-binding domain-like"/>
    <property type="match status" value="1"/>
</dbReference>
<dbReference type="InterPro" id="IPR000524">
    <property type="entry name" value="Tscrpt_reg_HTH_GntR"/>
</dbReference>
<dbReference type="InterPro" id="IPR036390">
    <property type="entry name" value="WH_DNA-bd_sf"/>
</dbReference>
<evidence type="ECO:0000256" key="3">
    <source>
        <dbReference type="ARBA" id="ARBA00023163"/>
    </source>
</evidence>
<reference evidence="5 6" key="1">
    <citation type="submission" date="2024-03" db="EMBL/GenBank/DDBJ databases">
        <title>High-quality draft genome sequencing of Tistrella sp. BH-R2-4.</title>
        <authorList>
            <person name="Dong C."/>
        </authorList>
    </citation>
    <scope>NUCLEOTIDE SEQUENCE [LARGE SCALE GENOMIC DNA]</scope>
    <source>
        <strain evidence="5 6">BH-R2-4</strain>
    </source>
</reference>
<dbReference type="PANTHER" id="PTHR43537">
    <property type="entry name" value="TRANSCRIPTIONAL REGULATOR, GNTR FAMILY"/>
    <property type="match status" value="1"/>
</dbReference>
<dbReference type="EMBL" id="JBBKTW010000005">
    <property type="protein sequence ID" value="MEN2989635.1"/>
    <property type="molecule type" value="Genomic_DNA"/>
</dbReference>
<dbReference type="SMART" id="SM00345">
    <property type="entry name" value="HTH_GNTR"/>
    <property type="match status" value="1"/>
</dbReference>
<keyword evidence="6" id="KW-1185">Reference proteome</keyword>
<comment type="caution">
    <text evidence="5">The sequence shown here is derived from an EMBL/GenBank/DDBJ whole genome shotgun (WGS) entry which is preliminary data.</text>
</comment>
<name>A0ABU9YLF5_9PROT</name>
<dbReference type="Proteomes" id="UP001413721">
    <property type="component" value="Unassembled WGS sequence"/>
</dbReference>
<dbReference type="Pfam" id="PF07729">
    <property type="entry name" value="FCD"/>
    <property type="match status" value="1"/>
</dbReference>
<dbReference type="PROSITE" id="PS50949">
    <property type="entry name" value="HTH_GNTR"/>
    <property type="match status" value="1"/>
</dbReference>
<sequence length="235" mass="26176">MATITPLHAAEDSRTLGSRVYDLLRDDIISGELAPGQKLTLDALKLRYSVGITPLREALYRLSTSLLVLAEDQRGFRVAPVSPEHKAEIVAARQHIEVLVLRDALEHGDVAWESRIVSAFHQFKNTPMYDETTGAITRAWEIAHRNFHSAISSAAKSTILLHFQAMLWDHAARYRNLRKPTAIQPTLHDEHEGLVAAILDRDVEFACLLMRRHVMGTGEPATVPLRRLGGAVPAE</sequence>
<dbReference type="InterPro" id="IPR011711">
    <property type="entry name" value="GntR_C"/>
</dbReference>
<dbReference type="SUPFAM" id="SSF48008">
    <property type="entry name" value="GntR ligand-binding domain-like"/>
    <property type="match status" value="1"/>
</dbReference>
<evidence type="ECO:0000313" key="6">
    <source>
        <dbReference type="Proteomes" id="UP001413721"/>
    </source>
</evidence>
<gene>
    <name evidence="5" type="ORF">WG926_15065</name>
</gene>
<feature type="domain" description="HTH gntR-type" evidence="4">
    <location>
        <begin position="14"/>
        <end position="81"/>
    </location>
</feature>
<keyword evidence="2" id="KW-0238">DNA-binding</keyword>
<proteinExistence type="predicted"/>
<dbReference type="Pfam" id="PF00392">
    <property type="entry name" value="GntR"/>
    <property type="match status" value="1"/>
</dbReference>
<dbReference type="SUPFAM" id="SSF46785">
    <property type="entry name" value="Winged helix' DNA-binding domain"/>
    <property type="match status" value="1"/>
</dbReference>
<accession>A0ABU9YLF5</accession>